<evidence type="ECO:0000256" key="1">
    <source>
        <dbReference type="ARBA" id="ARBA00001961"/>
    </source>
</evidence>
<dbReference type="PANTHER" id="PTHR10869">
    <property type="entry name" value="PROLYL 4-HYDROXYLASE ALPHA SUBUNIT"/>
    <property type="match status" value="1"/>
</dbReference>
<protein>
    <recommendedName>
        <fullName evidence="6">Fe2OG dioxygenase domain-containing protein</fullName>
    </recommendedName>
</protein>
<organism evidence="7 8">
    <name type="scientific">Durusdinium trenchii</name>
    <dbReference type="NCBI Taxonomy" id="1381693"/>
    <lineage>
        <taxon>Eukaryota</taxon>
        <taxon>Sar</taxon>
        <taxon>Alveolata</taxon>
        <taxon>Dinophyceae</taxon>
        <taxon>Suessiales</taxon>
        <taxon>Symbiodiniaceae</taxon>
        <taxon>Durusdinium</taxon>
    </lineage>
</organism>
<accession>A0ABP0SD05</accession>
<proteinExistence type="predicted"/>
<name>A0ABP0SD05_9DINO</name>
<dbReference type="PROSITE" id="PS51471">
    <property type="entry name" value="FE2OG_OXY"/>
    <property type="match status" value="1"/>
</dbReference>
<feature type="domain" description="Fe2OG dioxygenase" evidence="6">
    <location>
        <begin position="204"/>
        <end position="305"/>
    </location>
</feature>
<keyword evidence="3" id="KW-0223">Dioxygenase</keyword>
<evidence type="ECO:0000256" key="5">
    <source>
        <dbReference type="ARBA" id="ARBA00023004"/>
    </source>
</evidence>
<evidence type="ECO:0000256" key="3">
    <source>
        <dbReference type="ARBA" id="ARBA00022964"/>
    </source>
</evidence>
<evidence type="ECO:0000259" key="6">
    <source>
        <dbReference type="PROSITE" id="PS51471"/>
    </source>
</evidence>
<dbReference type="Pfam" id="PF13640">
    <property type="entry name" value="2OG-FeII_Oxy_3"/>
    <property type="match status" value="1"/>
</dbReference>
<dbReference type="SMART" id="SM00702">
    <property type="entry name" value="P4Hc"/>
    <property type="match status" value="1"/>
</dbReference>
<dbReference type="InterPro" id="IPR045054">
    <property type="entry name" value="P4HA-like"/>
</dbReference>
<keyword evidence="8" id="KW-1185">Reference proteome</keyword>
<dbReference type="Gene3D" id="2.60.120.620">
    <property type="entry name" value="q2cbj1_9rhob like domain"/>
    <property type="match status" value="1"/>
</dbReference>
<dbReference type="InterPro" id="IPR005123">
    <property type="entry name" value="Oxoglu/Fe-dep_dioxygenase_dom"/>
</dbReference>
<comment type="caution">
    <text evidence="7">The sequence shown here is derived from an EMBL/GenBank/DDBJ whole genome shotgun (WGS) entry which is preliminary data.</text>
</comment>
<keyword evidence="4" id="KW-0560">Oxidoreductase</keyword>
<sequence>MVNSCDGVSLQPLLRMASCAAAAQLARAERIDIQRDLADLALAAAECVEHAPAGTALMQCVAQRSPGPNWWLPKSMYDEALRNASCTAASGSIPLQVEQPCTSCGEDKTEKSTVEIYRPPPDPVVLWKRFASPHECDALLELAGGLPHLPALAAGAPQGTIRRSLSKALHWDHHPQLAAFQARMLAAAQNWTGEDRLDPSVLAIGEPMNLAAYLNPGDEYRSHCDGRCGARPSAQDRIATSIIYCQVADEGGHTTFSNGHLKIVPEQGDMLTFGYLVDGRISLEEHSACPVRRGQKWIATQWYRAAGSYATAARAAEAEFCAESEKRIDGDGRAERAVSC</sequence>
<keyword evidence="5" id="KW-0408">Iron</keyword>
<gene>
    <name evidence="7" type="ORF">CCMP2556_LOCUS51272</name>
</gene>
<keyword evidence="2" id="KW-0479">Metal-binding</keyword>
<dbReference type="Proteomes" id="UP001642484">
    <property type="component" value="Unassembled WGS sequence"/>
</dbReference>
<evidence type="ECO:0000256" key="4">
    <source>
        <dbReference type="ARBA" id="ARBA00023002"/>
    </source>
</evidence>
<dbReference type="EMBL" id="CAXAMN010027361">
    <property type="protein sequence ID" value="CAK9110272.1"/>
    <property type="molecule type" value="Genomic_DNA"/>
</dbReference>
<evidence type="ECO:0000256" key="2">
    <source>
        <dbReference type="ARBA" id="ARBA00022723"/>
    </source>
</evidence>
<dbReference type="InterPro" id="IPR006620">
    <property type="entry name" value="Pro_4_hyd_alph"/>
</dbReference>
<reference evidence="7 8" key="1">
    <citation type="submission" date="2024-02" db="EMBL/GenBank/DDBJ databases">
        <authorList>
            <person name="Chen Y."/>
            <person name="Shah S."/>
            <person name="Dougan E. K."/>
            <person name="Thang M."/>
            <person name="Chan C."/>
        </authorList>
    </citation>
    <scope>NUCLEOTIDE SEQUENCE [LARGE SCALE GENOMIC DNA]</scope>
</reference>
<evidence type="ECO:0000313" key="7">
    <source>
        <dbReference type="EMBL" id="CAK9110272.1"/>
    </source>
</evidence>
<comment type="cofactor">
    <cofactor evidence="1">
        <name>L-ascorbate</name>
        <dbReference type="ChEBI" id="CHEBI:38290"/>
    </cofactor>
</comment>
<dbReference type="InterPro" id="IPR044862">
    <property type="entry name" value="Pro_4_hyd_alph_FE2OG_OXY"/>
</dbReference>
<dbReference type="PANTHER" id="PTHR10869:SF246">
    <property type="entry name" value="TRANSMEMBRANE PROLYL 4-HYDROXYLASE"/>
    <property type="match status" value="1"/>
</dbReference>
<evidence type="ECO:0000313" key="8">
    <source>
        <dbReference type="Proteomes" id="UP001642484"/>
    </source>
</evidence>